<evidence type="ECO:0000256" key="5">
    <source>
        <dbReference type="ARBA" id="ARBA00022679"/>
    </source>
</evidence>
<evidence type="ECO:0000256" key="2">
    <source>
        <dbReference type="ARBA" id="ARBA00009247"/>
    </source>
</evidence>
<keyword evidence="6" id="KW-0732">Signal</keyword>
<accession>A0A9W6AZH2</accession>
<evidence type="ECO:0000256" key="4">
    <source>
        <dbReference type="ARBA" id="ARBA00022676"/>
    </source>
</evidence>
<dbReference type="EC" id="2.4.1.5" evidence="3"/>
<evidence type="ECO:0000313" key="9">
    <source>
        <dbReference type="Proteomes" id="UP001144204"/>
    </source>
</evidence>
<dbReference type="GO" id="GO:0046527">
    <property type="term" value="F:glucosyltransferase activity"/>
    <property type="evidence" value="ECO:0007669"/>
    <property type="project" value="InterPro"/>
</dbReference>
<keyword evidence="5" id="KW-0808">Transferase</keyword>
<feature type="domain" description="Glycoside hydrolase family 70 catalytic" evidence="7">
    <location>
        <begin position="119"/>
        <end position="891"/>
    </location>
</feature>
<reference evidence="8" key="1">
    <citation type="submission" date="2022-07" db="EMBL/GenBank/DDBJ databases">
        <authorList>
            <person name="Kouya T."/>
            <person name="Ishiyama Y."/>
        </authorList>
    </citation>
    <scope>NUCLEOTIDE SEQUENCE</scope>
    <source>
        <strain evidence="8">WR16-4</strain>
    </source>
</reference>
<dbReference type="InterPro" id="IPR003318">
    <property type="entry name" value="Glyco_hydro70cat"/>
</dbReference>
<evidence type="ECO:0000259" key="7">
    <source>
        <dbReference type="Pfam" id="PF02324"/>
    </source>
</evidence>
<dbReference type="Gene3D" id="3.20.20.470">
    <property type="entry name" value="Glucansucrase"/>
    <property type="match status" value="1"/>
</dbReference>
<sequence>MNNKYKLYRSSKKIGLIMLVAASFGLENLAFNQLNHPINASARSSRKYRTKFHKKQTRRNVKQSTNSIFTTNNHPYRYNNKYITNVNGYLTANTWYRPKKILQNGENWRQSKSKDFRPLLMVWWPSQKVKANYVNYFNHLLSGKQTYYNEKTSDATLNKASEQIQSKIEKRISNRNGSIKWLQNTLNRFINEQPIWNIKSEHPVYAWGTLQGGMFKYINSSRTPWANSKYRYIGRIFIYQRKNNTKNYELLLGNDVDNSNPTVQAEDLNNVHYLLNISSILHQGASGNFDGGREDATGSLDYDVTQLVEHYFKDHYKMNNDKSADAHLNMLEDGAKTSRISVVKDHDMALTHDMYNSNDLLRVFTLAPDKRLPLKQTFMGDWLDRSSDYTENKQIPNYSYVNVHDGVQSNVGNIISDVFHEHPDLPTPGALKKAIQIYDQDEYNTDKKYASYNLPSAYSILLTNKDVVPRVYYGDLFMDGEQYMAQKSPYYDAITSLLKARMKYVSGGQQMRIQSDHLLTSVRFGKDNLKPTDKSSHGRLSGIATVTSTDPNLNLGNNKVTINMGADHADQEYRPLLMTTKNGLNVYHNDSDAKNMTVKTNHQGQLILNHDQVFGAKNPQVSGYLSTWVPVGAPSNQDVRTKPSTKRHHDGNLYHSNAALDSHVAYEGFSSLQPDASSNGERTDVMIAKNANLFKPLGITDFEFPAHYMPVKNDQTFVDGTEHNGYAFSDRYNLGMNGQATKYGTVNQLINANKALHAQGIHTLGDYVLNQIYDLPKSELTSVRRVDGYGHYDRKNHVYNKLYYSKTISSGHDYQAKYGGAFLNQLRKQYPDLFHMKQISTGQPIDAKHHIKQWSAKYFNGTNIQGRGMDYILQGNHSKYYRVGSNQYLPKGF</sequence>
<dbReference type="Gene3D" id="2.30.30.420">
    <property type="entry name" value="glucansucrase"/>
    <property type="match status" value="1"/>
</dbReference>
<evidence type="ECO:0000256" key="3">
    <source>
        <dbReference type="ARBA" id="ARBA00012592"/>
    </source>
</evidence>
<dbReference type="GO" id="GO:0047849">
    <property type="term" value="F:dextransucrase activity"/>
    <property type="evidence" value="ECO:0007669"/>
    <property type="project" value="UniProtKB-EC"/>
</dbReference>
<name>A0A9W6AZH2_9LACO</name>
<keyword evidence="9" id="KW-1185">Reference proteome</keyword>
<comment type="caution">
    <text evidence="8">The sequence shown here is derived from an EMBL/GenBank/DDBJ whole genome shotgun (WGS) entry which is preliminary data.</text>
</comment>
<keyword evidence="4" id="KW-0328">Glycosyltransferase</keyword>
<dbReference type="Pfam" id="PF02324">
    <property type="entry name" value="Glyco_hydro_70"/>
    <property type="match status" value="1"/>
</dbReference>
<protein>
    <recommendedName>
        <fullName evidence="3">dextransucrase</fullName>
        <ecNumber evidence="3">2.4.1.5</ecNumber>
    </recommendedName>
</protein>
<feature type="signal peptide" evidence="6">
    <location>
        <begin position="1"/>
        <end position="25"/>
    </location>
</feature>
<dbReference type="InterPro" id="IPR017853">
    <property type="entry name" value="GH"/>
</dbReference>
<evidence type="ECO:0000256" key="1">
    <source>
        <dbReference type="ARBA" id="ARBA00001152"/>
    </source>
</evidence>
<reference evidence="8" key="2">
    <citation type="journal article" date="2023" name="PLoS ONE">
        <title>Philodulcilactobacillus myokoensis gen. nov., sp. nov., a fructophilic, acidophilic, and agar-phobic lactic acid bacterium isolated from fermented vegetable extracts.</title>
        <authorList>
            <person name="Kouya T."/>
            <person name="Ishiyama Y."/>
            <person name="Ohashi S."/>
            <person name="Kumakubo R."/>
            <person name="Yamazaki T."/>
            <person name="Otaki T."/>
        </authorList>
    </citation>
    <scope>NUCLEOTIDE SEQUENCE</scope>
    <source>
        <strain evidence="8">WR16-4</strain>
    </source>
</reference>
<dbReference type="Proteomes" id="UP001144204">
    <property type="component" value="Unassembled WGS sequence"/>
</dbReference>
<dbReference type="GO" id="GO:0009250">
    <property type="term" value="P:glucan biosynthetic process"/>
    <property type="evidence" value="ECO:0007669"/>
    <property type="project" value="InterPro"/>
</dbReference>
<feature type="chain" id="PRO_5040885607" description="dextransucrase" evidence="6">
    <location>
        <begin position="26"/>
        <end position="893"/>
    </location>
</feature>
<organism evidence="8 9">
    <name type="scientific">Philodulcilactobacillus myokoensis</name>
    <dbReference type="NCBI Taxonomy" id="2929573"/>
    <lineage>
        <taxon>Bacteria</taxon>
        <taxon>Bacillati</taxon>
        <taxon>Bacillota</taxon>
        <taxon>Bacilli</taxon>
        <taxon>Lactobacillales</taxon>
        <taxon>Lactobacillaceae</taxon>
        <taxon>Philodulcilactobacillus</taxon>
    </lineage>
</organism>
<proteinExistence type="inferred from homology"/>
<comment type="catalytic activity">
    <reaction evidence="1">
        <text>[(1-&gt;6)-alpha-D-glucosyl](n) + sucrose = [(1-&gt;6)-alpha-D-glucosyl](n+1) + D-fructose</text>
        <dbReference type="Rhea" id="RHEA:18825"/>
        <dbReference type="Rhea" id="RHEA-COMP:11144"/>
        <dbReference type="Rhea" id="RHEA-COMP:11145"/>
        <dbReference type="ChEBI" id="CHEBI:17992"/>
        <dbReference type="ChEBI" id="CHEBI:18269"/>
        <dbReference type="ChEBI" id="CHEBI:37721"/>
        <dbReference type="EC" id="2.4.1.5"/>
    </reaction>
</comment>
<evidence type="ECO:0000256" key="6">
    <source>
        <dbReference type="SAM" id="SignalP"/>
    </source>
</evidence>
<gene>
    <name evidence="8" type="ORF">WR164_00850</name>
</gene>
<evidence type="ECO:0000313" key="8">
    <source>
        <dbReference type="EMBL" id="GLB46106.1"/>
    </source>
</evidence>
<comment type="similarity">
    <text evidence="2">Belongs to the glycosyl hydrolase 70 family.</text>
</comment>
<dbReference type="RefSeq" id="WP_286135565.1">
    <property type="nucleotide sequence ID" value="NZ_BRPL01000002.1"/>
</dbReference>
<dbReference type="SUPFAM" id="SSF51445">
    <property type="entry name" value="(Trans)glycosidases"/>
    <property type="match status" value="2"/>
</dbReference>
<dbReference type="AlphaFoldDB" id="A0A9W6AZH2"/>
<dbReference type="EMBL" id="BRPL01000002">
    <property type="protein sequence ID" value="GLB46106.1"/>
    <property type="molecule type" value="Genomic_DNA"/>
</dbReference>